<dbReference type="AlphaFoldDB" id="A0A0K2VBF6"/>
<accession>A0A0K2VBF6</accession>
<proteinExistence type="predicted"/>
<protein>
    <submittedName>
        <fullName evidence="1">Uncharacterized protein</fullName>
    </submittedName>
</protein>
<sequence>MTRTTGPWTYEKLQEQTLHYLSIDEVLRLSRISCQPPGFCWKSYIKR</sequence>
<organism evidence="1">
    <name type="scientific">Lepeophtheirus salmonis</name>
    <name type="common">Salmon louse</name>
    <name type="synonym">Caligus salmonis</name>
    <dbReference type="NCBI Taxonomy" id="72036"/>
    <lineage>
        <taxon>Eukaryota</taxon>
        <taxon>Metazoa</taxon>
        <taxon>Ecdysozoa</taxon>
        <taxon>Arthropoda</taxon>
        <taxon>Crustacea</taxon>
        <taxon>Multicrustacea</taxon>
        <taxon>Hexanauplia</taxon>
        <taxon>Copepoda</taxon>
        <taxon>Siphonostomatoida</taxon>
        <taxon>Caligidae</taxon>
        <taxon>Lepeophtheirus</taxon>
    </lineage>
</organism>
<reference evidence="1" key="1">
    <citation type="submission" date="2014-05" db="EMBL/GenBank/DDBJ databases">
        <authorList>
            <person name="Chronopoulou M."/>
        </authorList>
    </citation>
    <scope>NUCLEOTIDE SEQUENCE</scope>
    <source>
        <tissue evidence="1">Whole organism</tissue>
    </source>
</reference>
<evidence type="ECO:0000313" key="1">
    <source>
        <dbReference type="EMBL" id="CDW47266.1"/>
    </source>
</evidence>
<name>A0A0K2VBF6_LEPSM</name>
<dbReference type="EMBL" id="HACA01029905">
    <property type="protein sequence ID" value="CDW47266.1"/>
    <property type="molecule type" value="Transcribed_RNA"/>
</dbReference>